<evidence type="ECO:0000256" key="2">
    <source>
        <dbReference type="ARBA" id="ARBA00023180"/>
    </source>
</evidence>
<dbReference type="EMBL" id="BPLR01014711">
    <property type="protein sequence ID" value="GIY70735.1"/>
    <property type="molecule type" value="Genomic_DNA"/>
</dbReference>
<feature type="non-terminal residue" evidence="4">
    <location>
        <position position="46"/>
    </location>
</feature>
<keyword evidence="5" id="KW-1185">Reference proteome</keyword>
<evidence type="ECO:0000313" key="4">
    <source>
        <dbReference type="EMBL" id="GIY70735.1"/>
    </source>
</evidence>
<dbReference type="InterPro" id="IPR002018">
    <property type="entry name" value="CarbesteraseB"/>
</dbReference>
<dbReference type="SUPFAM" id="SSF53474">
    <property type="entry name" value="alpha/beta-Hydrolases"/>
    <property type="match status" value="1"/>
</dbReference>
<evidence type="ECO:0000313" key="5">
    <source>
        <dbReference type="Proteomes" id="UP001054945"/>
    </source>
</evidence>
<dbReference type="Gene3D" id="3.40.50.1820">
    <property type="entry name" value="alpha/beta hydrolase"/>
    <property type="match status" value="1"/>
</dbReference>
<dbReference type="Proteomes" id="UP001054945">
    <property type="component" value="Unassembled WGS sequence"/>
</dbReference>
<dbReference type="AlphaFoldDB" id="A0AAV4VKA5"/>
<dbReference type="Pfam" id="PF00135">
    <property type="entry name" value="COesterase"/>
    <property type="match status" value="1"/>
</dbReference>
<name>A0AAV4VKA5_CAEEX</name>
<protein>
    <submittedName>
        <fullName evidence="4">Neuroligin-3</fullName>
    </submittedName>
</protein>
<gene>
    <name evidence="4" type="primary">NLGN3_0</name>
    <name evidence="4" type="ORF">CEXT_355601</name>
</gene>
<dbReference type="PANTHER" id="PTHR43903">
    <property type="entry name" value="NEUROLIGIN"/>
    <property type="match status" value="1"/>
</dbReference>
<comment type="similarity">
    <text evidence="1">Belongs to the type-B carboxylesterase/lipase family.</text>
</comment>
<sequence length="46" mass="4960">MDQIAALNWVQDNIAQFGGDPRNVTLVGHGYGASCAHLLMYSPKAQ</sequence>
<dbReference type="InterPro" id="IPR029058">
    <property type="entry name" value="AB_hydrolase_fold"/>
</dbReference>
<feature type="domain" description="Carboxylesterase type B" evidence="3">
    <location>
        <begin position="1"/>
        <end position="46"/>
    </location>
</feature>
<proteinExistence type="inferred from homology"/>
<accession>A0AAV4VKA5</accession>
<dbReference type="InterPro" id="IPR051093">
    <property type="entry name" value="Neuroligin/BSAL"/>
</dbReference>
<evidence type="ECO:0000256" key="1">
    <source>
        <dbReference type="ARBA" id="ARBA00005964"/>
    </source>
</evidence>
<organism evidence="4 5">
    <name type="scientific">Caerostris extrusa</name>
    <name type="common">Bark spider</name>
    <name type="synonym">Caerostris bankana</name>
    <dbReference type="NCBI Taxonomy" id="172846"/>
    <lineage>
        <taxon>Eukaryota</taxon>
        <taxon>Metazoa</taxon>
        <taxon>Ecdysozoa</taxon>
        <taxon>Arthropoda</taxon>
        <taxon>Chelicerata</taxon>
        <taxon>Arachnida</taxon>
        <taxon>Araneae</taxon>
        <taxon>Araneomorphae</taxon>
        <taxon>Entelegynae</taxon>
        <taxon>Araneoidea</taxon>
        <taxon>Araneidae</taxon>
        <taxon>Caerostris</taxon>
    </lineage>
</organism>
<reference evidence="4 5" key="1">
    <citation type="submission" date="2021-06" db="EMBL/GenBank/DDBJ databases">
        <title>Caerostris extrusa draft genome.</title>
        <authorList>
            <person name="Kono N."/>
            <person name="Arakawa K."/>
        </authorList>
    </citation>
    <scope>NUCLEOTIDE SEQUENCE [LARGE SCALE GENOMIC DNA]</scope>
</reference>
<evidence type="ECO:0000259" key="3">
    <source>
        <dbReference type="Pfam" id="PF00135"/>
    </source>
</evidence>
<comment type="caution">
    <text evidence="4">The sequence shown here is derived from an EMBL/GenBank/DDBJ whole genome shotgun (WGS) entry which is preliminary data.</text>
</comment>
<keyword evidence="2" id="KW-0325">Glycoprotein</keyword>